<dbReference type="InterPro" id="IPR001867">
    <property type="entry name" value="OmpR/PhoB-type_DNA-bd"/>
</dbReference>
<dbReference type="SMART" id="SM00862">
    <property type="entry name" value="Trans_reg_C"/>
    <property type="match status" value="1"/>
</dbReference>
<organism evidence="5 6">
    <name type="scientific">Putridiphycobacter roseus</name>
    <dbReference type="NCBI Taxonomy" id="2219161"/>
    <lineage>
        <taxon>Bacteria</taxon>
        <taxon>Pseudomonadati</taxon>
        <taxon>Bacteroidota</taxon>
        <taxon>Flavobacteriia</taxon>
        <taxon>Flavobacteriales</taxon>
        <taxon>Crocinitomicaceae</taxon>
        <taxon>Putridiphycobacter</taxon>
    </lineage>
</organism>
<protein>
    <submittedName>
        <fullName evidence="5">DNA-binding response regulator</fullName>
    </submittedName>
</protein>
<dbReference type="GO" id="GO:0006355">
    <property type="term" value="P:regulation of DNA-templated transcription"/>
    <property type="evidence" value="ECO:0007669"/>
    <property type="project" value="InterPro"/>
</dbReference>
<evidence type="ECO:0000313" key="6">
    <source>
        <dbReference type="Proteomes" id="UP000249248"/>
    </source>
</evidence>
<dbReference type="OrthoDB" id="7556122at2"/>
<feature type="domain" description="OmpR/PhoB-type" evidence="4">
    <location>
        <begin position="165"/>
        <end position="262"/>
    </location>
</feature>
<dbReference type="RefSeq" id="WP_111061244.1">
    <property type="nucleotide sequence ID" value="NZ_JBHUCU010000007.1"/>
</dbReference>
<keyword evidence="3" id="KW-1133">Transmembrane helix</keyword>
<feature type="transmembrane region" description="Helical" evidence="3">
    <location>
        <begin position="135"/>
        <end position="154"/>
    </location>
</feature>
<dbReference type="GO" id="GO:0003677">
    <property type="term" value="F:DNA binding"/>
    <property type="evidence" value="ECO:0007669"/>
    <property type="project" value="UniProtKB-UniRule"/>
</dbReference>
<keyword evidence="6" id="KW-1185">Reference proteome</keyword>
<dbReference type="Pfam" id="PF00486">
    <property type="entry name" value="Trans_reg_C"/>
    <property type="match status" value="1"/>
</dbReference>
<keyword evidence="3" id="KW-0812">Transmembrane</keyword>
<evidence type="ECO:0000313" key="5">
    <source>
        <dbReference type="EMBL" id="PZE18343.1"/>
    </source>
</evidence>
<evidence type="ECO:0000256" key="2">
    <source>
        <dbReference type="PROSITE-ProRule" id="PRU01091"/>
    </source>
</evidence>
<reference evidence="5 6" key="1">
    <citation type="submission" date="2018-06" db="EMBL/GenBank/DDBJ databases">
        <title>The draft genome sequence of Crocinitomix sp. SM1701.</title>
        <authorList>
            <person name="Zhang X."/>
        </authorList>
    </citation>
    <scope>NUCLEOTIDE SEQUENCE [LARGE SCALE GENOMIC DNA]</scope>
    <source>
        <strain evidence="5 6">SM1701</strain>
    </source>
</reference>
<dbReference type="AlphaFoldDB" id="A0A2W1NGX2"/>
<evidence type="ECO:0000259" key="4">
    <source>
        <dbReference type="PROSITE" id="PS51755"/>
    </source>
</evidence>
<dbReference type="PROSITE" id="PS51755">
    <property type="entry name" value="OMPR_PHOB"/>
    <property type="match status" value="1"/>
</dbReference>
<gene>
    <name evidence="5" type="ORF">DNU06_00470</name>
</gene>
<keyword evidence="3" id="KW-0472">Membrane</keyword>
<dbReference type="SUPFAM" id="SSF46894">
    <property type="entry name" value="C-terminal effector domain of the bipartite response regulators"/>
    <property type="match status" value="1"/>
</dbReference>
<accession>A0A2W1NGX2</accession>
<feature type="DNA-binding region" description="OmpR/PhoB-type" evidence="2">
    <location>
        <begin position="165"/>
        <end position="262"/>
    </location>
</feature>
<dbReference type="Proteomes" id="UP000249248">
    <property type="component" value="Unassembled WGS sequence"/>
</dbReference>
<dbReference type="InterPro" id="IPR036388">
    <property type="entry name" value="WH-like_DNA-bd_sf"/>
</dbReference>
<proteinExistence type="predicted"/>
<dbReference type="InterPro" id="IPR016032">
    <property type="entry name" value="Sig_transdc_resp-reg_C-effctor"/>
</dbReference>
<name>A0A2W1NGX2_9FLAO</name>
<evidence type="ECO:0000256" key="3">
    <source>
        <dbReference type="SAM" id="Phobius"/>
    </source>
</evidence>
<dbReference type="CDD" id="cd00383">
    <property type="entry name" value="trans_reg_C"/>
    <property type="match status" value="1"/>
</dbReference>
<comment type="caution">
    <text evidence="5">The sequence shown here is derived from an EMBL/GenBank/DDBJ whole genome shotgun (WGS) entry which is preliminary data.</text>
</comment>
<dbReference type="GO" id="GO:0000160">
    <property type="term" value="P:phosphorelay signal transduction system"/>
    <property type="evidence" value="ECO:0007669"/>
    <property type="project" value="InterPro"/>
</dbReference>
<dbReference type="EMBL" id="QKSB01000001">
    <property type="protein sequence ID" value="PZE18343.1"/>
    <property type="molecule type" value="Genomic_DNA"/>
</dbReference>
<keyword evidence="1 2" id="KW-0238">DNA-binding</keyword>
<sequence>MALAKEETPPIEIALRMIGHQIMLNNGDSTSRVLPIQKTGNQYTIKFDTPFGFEPENLVQTIDAIVLKTNISSAYTVAVKTCDTHSIVYSYKVGLTDDTDIIPCKKRIQEPACYYIVFNLIAPPLNQIEKSENSALFWIIAVGTILTLLLLFFYSSKNKPTNMDPDTVLIGIYKFNKKQMTLSFKDEFIELSSKETNLLDLLYSAANTTLDRGEILNRVWGDEGDYVGRTLDVFISKLRKKLENDKSIKIKNIRGIGYQLILDMPTST</sequence>
<evidence type="ECO:0000256" key="1">
    <source>
        <dbReference type="ARBA" id="ARBA00023125"/>
    </source>
</evidence>
<dbReference type="Gene3D" id="1.10.10.10">
    <property type="entry name" value="Winged helix-like DNA-binding domain superfamily/Winged helix DNA-binding domain"/>
    <property type="match status" value="1"/>
</dbReference>